<dbReference type="EMBL" id="GBEZ01019974">
    <property type="protein sequence ID" value="JAC66651.1"/>
    <property type="molecule type" value="Transcribed_RNA"/>
</dbReference>
<protein>
    <submittedName>
        <fullName evidence="2">Uncharacterized protein</fullName>
    </submittedName>
</protein>
<gene>
    <name evidence="2" type="ORF">TSPGSL018_13131</name>
</gene>
<proteinExistence type="predicted"/>
<evidence type="ECO:0000256" key="1">
    <source>
        <dbReference type="SAM" id="MobiDB-lite"/>
    </source>
</evidence>
<feature type="compositionally biased region" description="Basic and acidic residues" evidence="1">
    <location>
        <begin position="33"/>
        <end position="43"/>
    </location>
</feature>
<reference evidence="2" key="1">
    <citation type="submission" date="2014-05" db="EMBL/GenBank/DDBJ databases">
        <title>The transcriptome of the halophilic microalga Tetraselmis sp. GSL018 isolated from the Great Salt Lake, Utah.</title>
        <authorList>
            <person name="Jinkerson R.E."/>
            <person name="D'Adamo S."/>
            <person name="Posewitz M.C."/>
        </authorList>
    </citation>
    <scope>NUCLEOTIDE SEQUENCE</scope>
    <source>
        <strain evidence="2">GSL018</strain>
    </source>
</reference>
<accession>A0A061R842</accession>
<evidence type="ECO:0000313" key="2">
    <source>
        <dbReference type="EMBL" id="JAC66651.1"/>
    </source>
</evidence>
<organism evidence="2">
    <name type="scientific">Tetraselmis sp. GSL018</name>
    <dbReference type="NCBI Taxonomy" id="582737"/>
    <lineage>
        <taxon>Eukaryota</taxon>
        <taxon>Viridiplantae</taxon>
        <taxon>Chlorophyta</taxon>
        <taxon>core chlorophytes</taxon>
        <taxon>Chlorodendrophyceae</taxon>
        <taxon>Chlorodendrales</taxon>
        <taxon>Chlorodendraceae</taxon>
        <taxon>Tetraselmis</taxon>
    </lineage>
</organism>
<feature type="region of interest" description="Disordered" evidence="1">
    <location>
        <begin position="1"/>
        <end position="70"/>
    </location>
</feature>
<dbReference type="AlphaFoldDB" id="A0A061R842"/>
<name>A0A061R842_9CHLO</name>
<sequence length="137" mass="15304">MEAQPESNIRENFGEPPGNLEEPIPETNATSELLHRTRSAEGKHKLRWKGNLKGKPASPGASARPRELRSGGLTACEASLRELILRLELLPENSRYVKHRVRCARKALQLLLKPRESLSSKHTKELEKLLAALDLNG</sequence>